<reference evidence="1 2" key="1">
    <citation type="journal article" date="2022" name="Genome Biol. Evol.">
        <title>The Spruce Budworm Genome: Reconstructing the Evolutionary History of Antifreeze Proteins.</title>
        <authorList>
            <person name="Beliveau C."/>
            <person name="Gagne P."/>
            <person name="Picq S."/>
            <person name="Vernygora O."/>
            <person name="Keeling C.I."/>
            <person name="Pinkney K."/>
            <person name="Doucet D."/>
            <person name="Wen F."/>
            <person name="Johnston J.S."/>
            <person name="Maaroufi H."/>
            <person name="Boyle B."/>
            <person name="Laroche J."/>
            <person name="Dewar K."/>
            <person name="Juretic N."/>
            <person name="Blackburn G."/>
            <person name="Nisole A."/>
            <person name="Brunet B."/>
            <person name="Brandao M."/>
            <person name="Lumley L."/>
            <person name="Duan J."/>
            <person name="Quan G."/>
            <person name="Lucarotti C.J."/>
            <person name="Roe A.D."/>
            <person name="Sperling F.A.H."/>
            <person name="Levesque R.C."/>
            <person name="Cusson M."/>
        </authorList>
    </citation>
    <scope>NUCLEOTIDE SEQUENCE [LARGE SCALE GENOMIC DNA]</scope>
    <source>
        <strain evidence="1">Glfc:IPQL:Cfum</strain>
    </source>
</reference>
<sequence length="359" mass="40557">MSSGWLVVSVALACAGASLAGREARLVTTTQGPVRGYRALQGDHFEFHGIPYATVPTGAHRFMAPLPGPVWLQPLEATNNYTICPQFNRIPQTEFVIKEDCLIANVYVPDTNEKNLPVLVIVHGGAYQNVDDIYALEEFYKSASLESLASTAFLDRKDSSFVFSPCVERNTGVDIFLDDSPVNIIKQGKYKKVPVLYGFSNMEGLFRLNLFESWKDEMNSNFSMFLPIDLEFKNTEQREEVANVIKEFYFGSKPVGYDTILSYIDYFSDVIFAYPTLRSTKLQVEAGSKLIYLYEYSYPISIFSSFFKPDPIPEYLKNVRGARHVAQTDAVLDSALAPPEDGDLTEQYIKHKKVMKELW</sequence>
<name>A0ACC0K1B7_CHOFU</name>
<evidence type="ECO:0000313" key="1">
    <source>
        <dbReference type="EMBL" id="KAI8430081.1"/>
    </source>
</evidence>
<feature type="non-terminal residue" evidence="1">
    <location>
        <position position="359"/>
    </location>
</feature>
<organism evidence="1 2">
    <name type="scientific">Choristoneura fumiferana</name>
    <name type="common">Spruce budworm moth</name>
    <name type="synonym">Archips fumiferana</name>
    <dbReference type="NCBI Taxonomy" id="7141"/>
    <lineage>
        <taxon>Eukaryota</taxon>
        <taxon>Metazoa</taxon>
        <taxon>Ecdysozoa</taxon>
        <taxon>Arthropoda</taxon>
        <taxon>Hexapoda</taxon>
        <taxon>Insecta</taxon>
        <taxon>Pterygota</taxon>
        <taxon>Neoptera</taxon>
        <taxon>Endopterygota</taxon>
        <taxon>Lepidoptera</taxon>
        <taxon>Glossata</taxon>
        <taxon>Ditrysia</taxon>
        <taxon>Tortricoidea</taxon>
        <taxon>Tortricidae</taxon>
        <taxon>Tortricinae</taxon>
        <taxon>Choristoneura</taxon>
    </lineage>
</organism>
<protein>
    <submittedName>
        <fullName evidence="1">Uncharacterized protein</fullName>
    </submittedName>
</protein>
<keyword evidence="2" id="KW-1185">Reference proteome</keyword>
<dbReference type="Proteomes" id="UP001064048">
    <property type="component" value="Chromosome Z"/>
</dbReference>
<gene>
    <name evidence="1" type="ORF">MSG28_000502</name>
</gene>
<accession>A0ACC0K1B7</accession>
<dbReference type="EMBL" id="CM046131">
    <property type="protein sequence ID" value="KAI8430081.1"/>
    <property type="molecule type" value="Genomic_DNA"/>
</dbReference>
<comment type="caution">
    <text evidence="1">The sequence shown here is derived from an EMBL/GenBank/DDBJ whole genome shotgun (WGS) entry which is preliminary data.</text>
</comment>
<evidence type="ECO:0000313" key="2">
    <source>
        <dbReference type="Proteomes" id="UP001064048"/>
    </source>
</evidence>
<proteinExistence type="predicted"/>